<dbReference type="SMART" id="SM00849">
    <property type="entry name" value="Lactamase_B"/>
    <property type="match status" value="1"/>
</dbReference>
<dbReference type="GO" id="GO:0005886">
    <property type="term" value="C:plasma membrane"/>
    <property type="evidence" value="ECO:0007669"/>
    <property type="project" value="UniProtKB-SubCell"/>
</dbReference>
<dbReference type="CDD" id="cd07731">
    <property type="entry name" value="ComA-like_MBL-fold"/>
    <property type="match status" value="1"/>
</dbReference>
<dbReference type="Pfam" id="PF03772">
    <property type="entry name" value="Competence"/>
    <property type="match status" value="1"/>
</dbReference>
<dbReference type="Proteomes" id="UP000322981">
    <property type="component" value="Unassembled WGS sequence"/>
</dbReference>
<dbReference type="SUPFAM" id="SSF56281">
    <property type="entry name" value="Metallo-hydrolase/oxidoreductase"/>
    <property type="match status" value="1"/>
</dbReference>
<dbReference type="PANTHER" id="PTHR30619:SF1">
    <property type="entry name" value="RECOMBINATION PROTEIN 2"/>
    <property type="match status" value="1"/>
</dbReference>
<evidence type="ECO:0000256" key="4">
    <source>
        <dbReference type="ARBA" id="ARBA00022989"/>
    </source>
</evidence>
<feature type="transmembrane region" description="Helical" evidence="6">
    <location>
        <begin position="401"/>
        <end position="418"/>
    </location>
</feature>
<keyword evidence="3 6" id="KW-0812">Transmembrane</keyword>
<feature type="transmembrane region" description="Helical" evidence="6">
    <location>
        <begin position="30"/>
        <end position="46"/>
    </location>
</feature>
<keyword evidence="4 6" id="KW-1133">Transmembrane helix</keyword>
<dbReference type="Gene3D" id="3.60.15.10">
    <property type="entry name" value="Ribonuclease Z/Hydroxyacylglutathione hydrolase-like"/>
    <property type="match status" value="1"/>
</dbReference>
<comment type="subcellular location">
    <subcellularLocation>
        <location evidence="1">Cell membrane</location>
        <topology evidence="1">Multi-pass membrane protein</topology>
    </subcellularLocation>
</comment>
<feature type="domain" description="Metallo-beta-lactamase" evidence="7">
    <location>
        <begin position="542"/>
        <end position="747"/>
    </location>
</feature>
<feature type="transmembrane region" description="Helical" evidence="6">
    <location>
        <begin position="349"/>
        <end position="368"/>
    </location>
</feature>
<dbReference type="NCBIfam" id="TIGR00360">
    <property type="entry name" value="ComEC_N-term"/>
    <property type="match status" value="1"/>
</dbReference>
<dbReference type="Pfam" id="PF13567">
    <property type="entry name" value="DUF4131"/>
    <property type="match status" value="1"/>
</dbReference>
<comment type="caution">
    <text evidence="8">The sequence shown here is derived from an EMBL/GenBank/DDBJ whole genome shotgun (WGS) entry which is preliminary data.</text>
</comment>
<keyword evidence="5 6" id="KW-0472">Membrane</keyword>
<evidence type="ECO:0000256" key="2">
    <source>
        <dbReference type="ARBA" id="ARBA00022475"/>
    </source>
</evidence>
<evidence type="ECO:0000313" key="8">
    <source>
        <dbReference type="EMBL" id="KAA6185013.1"/>
    </source>
</evidence>
<reference evidence="8 9" key="1">
    <citation type="submission" date="2019-09" db="EMBL/GenBank/DDBJ databases">
        <title>Whole-genome sequence of the purple sulfur bacterium Thiohalocapsa marina DSM 19078.</title>
        <authorList>
            <person name="Kyndt J.A."/>
            <person name="Meyer T.E."/>
        </authorList>
    </citation>
    <scope>NUCLEOTIDE SEQUENCE [LARGE SCALE GENOMIC DNA]</scope>
    <source>
        <strain evidence="8 9">DSM 19078</strain>
    </source>
</reference>
<dbReference type="InterPro" id="IPR004477">
    <property type="entry name" value="ComEC_N"/>
</dbReference>
<feature type="transmembrane region" description="Helical" evidence="6">
    <location>
        <begin position="247"/>
        <end position="265"/>
    </location>
</feature>
<dbReference type="NCBIfam" id="TIGR00361">
    <property type="entry name" value="ComEC_Rec2"/>
    <property type="match status" value="1"/>
</dbReference>
<evidence type="ECO:0000313" key="9">
    <source>
        <dbReference type="Proteomes" id="UP000322981"/>
    </source>
</evidence>
<dbReference type="PANTHER" id="PTHR30619">
    <property type="entry name" value="DNA INTERNALIZATION/COMPETENCE PROTEIN COMEC/REC2"/>
    <property type="match status" value="1"/>
</dbReference>
<dbReference type="GO" id="GO:0030420">
    <property type="term" value="P:establishment of competence for transformation"/>
    <property type="evidence" value="ECO:0007669"/>
    <property type="project" value="InterPro"/>
</dbReference>
<protein>
    <submittedName>
        <fullName evidence="8">DNA internalization-related competence protein ComEC/Rec2</fullName>
    </submittedName>
</protein>
<organism evidence="8 9">
    <name type="scientific">Thiohalocapsa marina</name>
    <dbReference type="NCBI Taxonomy" id="424902"/>
    <lineage>
        <taxon>Bacteria</taxon>
        <taxon>Pseudomonadati</taxon>
        <taxon>Pseudomonadota</taxon>
        <taxon>Gammaproteobacteria</taxon>
        <taxon>Chromatiales</taxon>
        <taxon>Chromatiaceae</taxon>
        <taxon>Thiohalocapsa</taxon>
    </lineage>
</organism>
<dbReference type="InterPro" id="IPR035681">
    <property type="entry name" value="ComA-like_MBL"/>
</dbReference>
<sequence length="806" mass="85594">MPSIGLFGIALAFSAGVGLLHLLPTLPPRWPLVTLFLLALLGALRWRRVALAAAFAFGLLWAQADACDVLCQPFPEAYMGRSLSAEGRIAGLPGRRDDRVRFLFRVERLTADGAVVPFRGLVRLNWYRDAPDLRAGQQWRLVVRLKSPHGFANPGGFDYERWLFQQGIAATGHVRAGDGAVLLGQGPGRDWLARWRQQVRDRLEAAAAANGADSAGLALVQALVIGERGDLTPAQWEVFSRTGTSHLIAISGLHVGLVAGFAFFLGRWLWSRSERLGRALAAPRAAALAALLVALGYAALAGFAISTQRAVVMLAVVLLAVVARRTLRPAGGLVLALAAVLLLDPSSVLSYGFWLSFGAVTVLLYALGRRLPPKRPPKRPPNQVSEQPAEQLVMRWGRAQWAVALGLLPLLLLLFGRASLVAPLVNLVAVPLFGVLLPVVLVGTLSTLLTGWGLPLGLLVLLLEQGYALLARVSDWPLASLSLGGRAAWVWVSAFAGVLLLLAPRGLPARWLGVILLAPLLLVRPPAPAPGAAQLTMLDVGQGLAVVVRTARHALVFDLGPSYRSGFETGSAVVLPYLRERGVRRLDLLMISHSDRDHSGGLAGLAGKIPVGRLLSGQPEELTGLGLAGALVGKPMGDLEPAPCLRGQRWQWDGVAFEVLHPAPIDGDAPRHDNDASCVLRIVSAGGASALLTGDITGGVELDLVDTLGAGLRSQLLVAAHHGSATSSTVPFLAAVAPDWVLYSAGYGNRFGFPAAEVRARVDAIGARSVNTADAGAVSFVLPASGEIPPPVRWRDQSPRIWRHRP</sequence>
<dbReference type="AlphaFoldDB" id="A0A5M8FJ99"/>
<name>A0A5M8FJ99_9GAMM</name>
<dbReference type="InterPro" id="IPR004797">
    <property type="entry name" value="Competence_ComEC/Rec2"/>
</dbReference>
<evidence type="ECO:0000259" key="7">
    <source>
        <dbReference type="SMART" id="SM00849"/>
    </source>
</evidence>
<dbReference type="EMBL" id="VWXX01000014">
    <property type="protein sequence ID" value="KAA6185013.1"/>
    <property type="molecule type" value="Genomic_DNA"/>
</dbReference>
<feature type="transmembrane region" description="Helical" evidence="6">
    <location>
        <begin position="285"/>
        <end position="305"/>
    </location>
</feature>
<evidence type="ECO:0000256" key="1">
    <source>
        <dbReference type="ARBA" id="ARBA00004651"/>
    </source>
</evidence>
<keyword evidence="9" id="KW-1185">Reference proteome</keyword>
<dbReference type="InterPro" id="IPR036866">
    <property type="entry name" value="RibonucZ/Hydroxyglut_hydro"/>
</dbReference>
<dbReference type="InterPro" id="IPR025405">
    <property type="entry name" value="DUF4131"/>
</dbReference>
<dbReference type="OrthoDB" id="9761531at2"/>
<dbReference type="Pfam" id="PF00753">
    <property type="entry name" value="Lactamase_B"/>
    <property type="match status" value="1"/>
</dbReference>
<feature type="transmembrane region" description="Helical" evidence="6">
    <location>
        <begin position="483"/>
        <end position="502"/>
    </location>
</feature>
<accession>A0A5M8FJ99</accession>
<evidence type="ECO:0000256" key="5">
    <source>
        <dbReference type="ARBA" id="ARBA00023136"/>
    </source>
</evidence>
<dbReference type="InterPro" id="IPR001279">
    <property type="entry name" value="Metallo-B-lactamas"/>
</dbReference>
<gene>
    <name evidence="8" type="ORF">F2Q65_10345</name>
</gene>
<evidence type="ECO:0000256" key="6">
    <source>
        <dbReference type="SAM" id="Phobius"/>
    </source>
</evidence>
<proteinExistence type="predicted"/>
<evidence type="ECO:0000256" key="3">
    <source>
        <dbReference type="ARBA" id="ARBA00022692"/>
    </source>
</evidence>
<dbReference type="InterPro" id="IPR052159">
    <property type="entry name" value="Competence_DNA_uptake"/>
</dbReference>
<keyword evidence="2" id="KW-1003">Cell membrane</keyword>